<proteinExistence type="predicted"/>
<reference evidence="2" key="1">
    <citation type="journal article" date="2023" name="Nat. Plants">
        <title>Single-cell RNA sequencing provides a high-resolution roadmap for understanding the multicellular compartmentation of specialized metabolism.</title>
        <authorList>
            <person name="Sun S."/>
            <person name="Shen X."/>
            <person name="Li Y."/>
            <person name="Li Y."/>
            <person name="Wang S."/>
            <person name="Li R."/>
            <person name="Zhang H."/>
            <person name="Shen G."/>
            <person name="Guo B."/>
            <person name="Wei J."/>
            <person name="Xu J."/>
            <person name="St-Pierre B."/>
            <person name="Chen S."/>
            <person name="Sun C."/>
        </authorList>
    </citation>
    <scope>NUCLEOTIDE SEQUENCE [LARGE SCALE GENOMIC DNA]</scope>
</reference>
<sequence>MAFMKLGSKSEAFHRDGLSWHCSSGLPSDITIQIGEMAFHLHKFPLLSRSGLLEKLIGDSNQNIGSASLLQLGDLPGGAKAFELVAKFCYGIKLELTSSNVVSLRCAAEYLQMTEEYGEGNLISQTEVFLNVVFGNWTDTIKALETCEEVLPNAEELHIVSRCINSLAMKACADPKLFNWPVSECNVPETTEANEMWNGICTATKPQPTASNWWYEDVSFISLPFYKRLILALEAGGMQPDKVAGSLVFYAKKYIPLMNRQSSFNDATHSKPGSNVSTPSEADQRALLEEIVELLPSQRGVTQTKFLIRLLRTAMILQTSPACRENLERRVGIQLDQAVVDDLLIPNMGYSVETLYDVDCFQRILEHFMSVDQTSVATSPCIVEENQLIEGAHSLTSVTMVANLVDAYLAEVGTDVNLKFPKFHTLAASIPDYARPLADGIYRAIDIYLKAHPWLTDTEREQMCRLMNCQKLSLEASTHAAQNERLPLRVIVQVLFFEQLRLRTSISGWFFVSDSLENSQNHNGVLSLSKGEGLDGGGQVRAGSCIEDMKQRVTDLEKECDSMKQEFHKMVKTKRSWNINIFCRRKSNIGQSKSSKRSS</sequence>
<keyword evidence="2" id="KW-1185">Reference proteome</keyword>
<evidence type="ECO:0000313" key="1">
    <source>
        <dbReference type="EMBL" id="KAI5665296.1"/>
    </source>
</evidence>
<evidence type="ECO:0000313" key="2">
    <source>
        <dbReference type="Proteomes" id="UP001060085"/>
    </source>
</evidence>
<protein>
    <submittedName>
        <fullName evidence="1">Uncharacterized protein</fullName>
    </submittedName>
</protein>
<organism evidence="1 2">
    <name type="scientific">Catharanthus roseus</name>
    <name type="common">Madagascar periwinkle</name>
    <name type="synonym">Vinca rosea</name>
    <dbReference type="NCBI Taxonomy" id="4058"/>
    <lineage>
        <taxon>Eukaryota</taxon>
        <taxon>Viridiplantae</taxon>
        <taxon>Streptophyta</taxon>
        <taxon>Embryophyta</taxon>
        <taxon>Tracheophyta</taxon>
        <taxon>Spermatophyta</taxon>
        <taxon>Magnoliopsida</taxon>
        <taxon>eudicotyledons</taxon>
        <taxon>Gunneridae</taxon>
        <taxon>Pentapetalae</taxon>
        <taxon>asterids</taxon>
        <taxon>lamiids</taxon>
        <taxon>Gentianales</taxon>
        <taxon>Apocynaceae</taxon>
        <taxon>Rauvolfioideae</taxon>
        <taxon>Vinceae</taxon>
        <taxon>Catharanthinae</taxon>
        <taxon>Catharanthus</taxon>
    </lineage>
</organism>
<comment type="caution">
    <text evidence="1">The sequence shown here is derived from an EMBL/GenBank/DDBJ whole genome shotgun (WGS) entry which is preliminary data.</text>
</comment>
<dbReference type="EMBL" id="CM044705">
    <property type="protein sequence ID" value="KAI5665296.1"/>
    <property type="molecule type" value="Genomic_DNA"/>
</dbReference>
<accession>A0ACC0B0F2</accession>
<gene>
    <name evidence="1" type="ORF">M9H77_24619</name>
</gene>
<dbReference type="Proteomes" id="UP001060085">
    <property type="component" value="Linkage Group LG05"/>
</dbReference>
<name>A0ACC0B0F2_CATRO</name>